<gene>
    <name evidence="1" type="ORF">CLI71_08515</name>
</gene>
<sequence length="245" mass="28405">MNKIIYKKYKRMEETDYLNCLEEIVRDQVVSFTAKGKTYNIYPISLGKKLLINRQLQNIQFDEKLGKQIPMLEVMRVCEKHQDTILRVLAYATMKTKDDVLNNIKVKGRISMFKSSLSVQDMASLLTPILNDYTPILIKHFGIEQEEGRKKEVMRVKKNSNTLFFGGKTIYGTLLDFACERYGWTFDYVVWGISYTNLMMLYKDQASTVYLTDEEKKQAHIFTDDIVDGNNAEAIKNAIAGTSWK</sequence>
<name>A0A2A6EED4_PREIN</name>
<accession>A0A2A6EED4</accession>
<comment type="caution">
    <text evidence="1">The sequence shown here is derived from an EMBL/GenBank/DDBJ whole genome shotgun (WGS) entry which is preliminary data.</text>
</comment>
<reference evidence="1 2" key="1">
    <citation type="submission" date="2017-09" db="EMBL/GenBank/DDBJ databases">
        <title>Phase variable restriction modification systems are present in the genome sequences of periodontal pathogens Prevotella intermedia, Tannerella forsythia and Porphyromonas gingivalis.</title>
        <authorList>
            <person name="Haigh R.D."/>
            <person name="Crawford L."/>
            <person name="Ralph J."/>
            <person name="Wanford J."/>
            <person name="Vartoukian S.R."/>
            <person name="Hijazib K."/>
            <person name="Wade W."/>
            <person name="Oggioni M.R."/>
        </authorList>
    </citation>
    <scope>NUCLEOTIDE SEQUENCE [LARGE SCALE GENOMIC DNA]</scope>
    <source>
        <strain evidence="1 2">WW2834</strain>
    </source>
</reference>
<protein>
    <submittedName>
        <fullName evidence="1">Uncharacterized protein</fullName>
    </submittedName>
</protein>
<evidence type="ECO:0000313" key="2">
    <source>
        <dbReference type="Proteomes" id="UP000219058"/>
    </source>
</evidence>
<dbReference type="AlphaFoldDB" id="A0A2A6EED4"/>
<dbReference type="EMBL" id="NSLY01000023">
    <property type="protein sequence ID" value="PDP59661.1"/>
    <property type="molecule type" value="Genomic_DNA"/>
</dbReference>
<organism evidence="1 2">
    <name type="scientific">Prevotella intermedia</name>
    <dbReference type="NCBI Taxonomy" id="28131"/>
    <lineage>
        <taxon>Bacteria</taxon>
        <taxon>Pseudomonadati</taxon>
        <taxon>Bacteroidota</taxon>
        <taxon>Bacteroidia</taxon>
        <taxon>Bacteroidales</taxon>
        <taxon>Prevotellaceae</taxon>
        <taxon>Prevotella</taxon>
    </lineage>
</organism>
<evidence type="ECO:0000313" key="1">
    <source>
        <dbReference type="EMBL" id="PDP59661.1"/>
    </source>
</evidence>
<proteinExistence type="predicted"/>
<dbReference type="Proteomes" id="UP000219058">
    <property type="component" value="Unassembled WGS sequence"/>
</dbReference>